<dbReference type="EC" id="3.2.1.1" evidence="5 13"/>
<dbReference type="CDD" id="cd11317">
    <property type="entry name" value="AmyAc_bac_euk_AmyA"/>
    <property type="match status" value="1"/>
</dbReference>
<evidence type="ECO:0000256" key="6">
    <source>
        <dbReference type="ARBA" id="ARBA00022723"/>
    </source>
</evidence>
<keyword evidence="6" id="KW-0479">Metal-binding</keyword>
<reference evidence="18" key="1">
    <citation type="submission" date="2016-05" db="EMBL/GenBank/DDBJ databases">
        <authorList>
            <person name="Lavstsen T."/>
            <person name="Jespersen J.S."/>
        </authorList>
    </citation>
    <scope>NUCLEOTIDE SEQUENCE</scope>
</reference>
<dbReference type="InterPro" id="IPR017853">
    <property type="entry name" value="GH"/>
</dbReference>
<evidence type="ECO:0000256" key="4">
    <source>
        <dbReference type="ARBA" id="ARBA00008061"/>
    </source>
</evidence>
<dbReference type="SMART" id="SM00632">
    <property type="entry name" value="Aamy_C"/>
    <property type="match status" value="1"/>
</dbReference>
<proteinExistence type="evidence at transcript level"/>
<keyword evidence="15" id="KW-0732">Signal</keyword>
<evidence type="ECO:0000256" key="14">
    <source>
        <dbReference type="SAM" id="MobiDB-lite"/>
    </source>
</evidence>
<evidence type="ECO:0000256" key="1">
    <source>
        <dbReference type="ARBA" id="ARBA00000548"/>
    </source>
</evidence>
<comment type="catalytic activity">
    <reaction evidence="1 13">
        <text>Endohydrolysis of (1-&gt;4)-alpha-D-glucosidic linkages in polysaccharides containing three or more (1-&gt;4)-alpha-linked D-glucose units.</text>
        <dbReference type="EC" id="3.2.1.1"/>
    </reaction>
</comment>
<organism evidence="18">
    <name type="scientific">Sinonovacula constricta</name>
    <name type="common">Razor clam</name>
    <dbReference type="NCBI Taxonomy" id="98310"/>
    <lineage>
        <taxon>Eukaryota</taxon>
        <taxon>Metazoa</taxon>
        <taxon>Spiralia</taxon>
        <taxon>Lophotrochozoa</taxon>
        <taxon>Mollusca</taxon>
        <taxon>Bivalvia</taxon>
        <taxon>Autobranchia</taxon>
        <taxon>Heteroconchia</taxon>
        <taxon>Euheterodonta</taxon>
        <taxon>Imparidentia</taxon>
        <taxon>Neoheterodontei</taxon>
        <taxon>Cardiida</taxon>
        <taxon>Tellinoidea</taxon>
        <taxon>Solecurtidae</taxon>
        <taxon>Sinonovacula</taxon>
    </lineage>
</organism>
<evidence type="ECO:0000256" key="8">
    <source>
        <dbReference type="ARBA" id="ARBA00022837"/>
    </source>
</evidence>
<keyword evidence="7 13" id="KW-0378">Hydrolase</keyword>
<dbReference type="Pfam" id="PF00128">
    <property type="entry name" value="Alpha-amylase"/>
    <property type="match status" value="1"/>
</dbReference>
<keyword evidence="8" id="KW-0106">Calcium</keyword>
<dbReference type="Gene3D" id="2.60.40.1180">
    <property type="entry name" value="Golgi alpha-mannosidase II"/>
    <property type="match status" value="1"/>
</dbReference>
<evidence type="ECO:0000256" key="3">
    <source>
        <dbReference type="ARBA" id="ARBA00001923"/>
    </source>
</evidence>
<feature type="chain" id="PRO_5012184958" description="Alpha-amylase" evidence="15">
    <location>
        <begin position="17"/>
        <end position="694"/>
    </location>
</feature>
<dbReference type="SUPFAM" id="SSF51445">
    <property type="entry name" value="(Trans)glycosidases"/>
    <property type="match status" value="1"/>
</dbReference>
<dbReference type="InterPro" id="IPR006047">
    <property type="entry name" value="GH13_cat_dom"/>
</dbReference>
<dbReference type="InterPro" id="IPR031319">
    <property type="entry name" value="A-amylase_C"/>
</dbReference>
<dbReference type="GO" id="GO:0005975">
    <property type="term" value="P:carbohydrate metabolic process"/>
    <property type="evidence" value="ECO:0007669"/>
    <property type="project" value="InterPro"/>
</dbReference>
<comment type="similarity">
    <text evidence="4 12">Belongs to the glycosyl hydrolase 13 family.</text>
</comment>
<name>A0A1P8DWW5_SINCO</name>
<dbReference type="SUPFAM" id="SSF51011">
    <property type="entry name" value="Glycosyl hydrolase domain"/>
    <property type="match status" value="1"/>
</dbReference>
<feature type="domain" description="Alpha-amylase C-terminal" evidence="16">
    <location>
        <begin position="395"/>
        <end position="473"/>
    </location>
</feature>
<dbReference type="InterPro" id="IPR013780">
    <property type="entry name" value="Glyco_hydro_b"/>
</dbReference>
<dbReference type="GO" id="GO:0046872">
    <property type="term" value="F:metal ion binding"/>
    <property type="evidence" value="ECO:0007669"/>
    <property type="project" value="UniProtKB-KW"/>
</dbReference>
<dbReference type="InterPro" id="IPR006046">
    <property type="entry name" value="Alpha_amylase"/>
</dbReference>
<evidence type="ECO:0000256" key="11">
    <source>
        <dbReference type="ARBA" id="ARBA00023295"/>
    </source>
</evidence>
<evidence type="ECO:0000259" key="16">
    <source>
        <dbReference type="SMART" id="SM00632"/>
    </source>
</evidence>
<dbReference type="PRINTS" id="PR00110">
    <property type="entry name" value="ALPHAAMYLASE"/>
</dbReference>
<comment type="cofactor">
    <cofactor evidence="3">
        <name>chloride</name>
        <dbReference type="ChEBI" id="CHEBI:17996"/>
    </cofactor>
</comment>
<comment type="cofactor">
    <cofactor evidence="2">
        <name>Ca(2+)</name>
        <dbReference type="ChEBI" id="CHEBI:29108"/>
    </cofactor>
</comment>
<evidence type="ECO:0000313" key="18">
    <source>
        <dbReference type="EMBL" id="APU94147.1"/>
    </source>
</evidence>
<keyword evidence="11 13" id="KW-0326">Glycosidase</keyword>
<evidence type="ECO:0000256" key="5">
    <source>
        <dbReference type="ARBA" id="ARBA00012595"/>
    </source>
</evidence>
<evidence type="ECO:0000256" key="2">
    <source>
        <dbReference type="ARBA" id="ARBA00001913"/>
    </source>
</evidence>
<dbReference type="Gene3D" id="3.20.20.80">
    <property type="entry name" value="Glycosidases"/>
    <property type="match status" value="1"/>
</dbReference>
<evidence type="ECO:0000259" key="17">
    <source>
        <dbReference type="SMART" id="SM00642"/>
    </source>
</evidence>
<evidence type="ECO:0000256" key="12">
    <source>
        <dbReference type="RuleBase" id="RU003615"/>
    </source>
</evidence>
<dbReference type="SMART" id="SM00642">
    <property type="entry name" value="Aamy"/>
    <property type="match status" value="1"/>
</dbReference>
<feature type="domain" description="Glycosyl hydrolase family 13 catalytic" evidence="17">
    <location>
        <begin position="27"/>
        <end position="386"/>
    </location>
</feature>
<evidence type="ECO:0000256" key="9">
    <source>
        <dbReference type="ARBA" id="ARBA00023214"/>
    </source>
</evidence>
<dbReference type="PANTHER" id="PTHR43447">
    <property type="entry name" value="ALPHA-AMYLASE"/>
    <property type="match status" value="1"/>
</dbReference>
<keyword evidence="9" id="KW-0868">Chloride</keyword>
<dbReference type="AlphaFoldDB" id="A0A1P8DWW5"/>
<evidence type="ECO:0000256" key="7">
    <source>
        <dbReference type="ARBA" id="ARBA00022801"/>
    </source>
</evidence>
<feature type="compositionally biased region" description="Gly residues" evidence="14">
    <location>
        <begin position="473"/>
        <end position="487"/>
    </location>
</feature>
<feature type="region of interest" description="Disordered" evidence="14">
    <location>
        <begin position="472"/>
        <end position="504"/>
    </location>
</feature>
<evidence type="ECO:0000256" key="10">
    <source>
        <dbReference type="ARBA" id="ARBA00023277"/>
    </source>
</evidence>
<evidence type="ECO:0000256" key="15">
    <source>
        <dbReference type="SAM" id="SignalP"/>
    </source>
</evidence>
<sequence>MMILELLLLFVCGVQAEYTDPHCDGKQTIVHLFEWKWADIALECERFLSKKGFCGVQVSPANEHIYKDSAPWWQRYQPISYKLQSRSGTEAEFVDMVNRCRAVGVRIYVDVVVNHMAGLGQSGVGSAGSNFNSDNYDFPGVPFTREHFHPHCEIKNYGDPNEVRNCYLVALTDLDQHNDYVRDKIAEFLNHLIDLGVAGFRVDAAKHMWPADISAIQQRLKDLPEGGRPMFYHEVIDQGGEPIKTQEYTGLGYVTEFRYSIKIGQAVQNFDQLGNVVDFGWGMTDSGHAFVFVDNHDNQRGHGGGGSIMTFKRPREYRMATAYLLANDYGFTRVMSSYDFHSSDQGPPSSGGQNIKDVTINGDGSCGNGWICEHRWPSIGNMVAFRNAVAGTSKQNFYLQNNEVAFSRGNKGFFAMAKNGHMDKTLQTGLPAGDYCNLITECRTKVTVDGSGNAHIVINDPNEPVLAIIVGGPSTGGGGSSTGGTSGGSVTQAPQQPVGTAPPAPAGWSRTVIMIEKQTQPGQDLFIRGGLDHNRHSGCTQDASSSQCAIPMRDNAVGTGAHYEKYNAWRVNDNFLDWYGAEAGQGNYQGAMAQGTPAVWTTNRPGGGHNDLNKYGDHYWLVDSDMDCSRTDNGWFEIKAVVNGQWEGDIPSPATCTGTGSGAVPATSSNHWARCGMMNVFHFSSNTCEINPIP</sequence>
<accession>A0A1P8DWW5</accession>
<dbReference type="InterPro" id="IPR006048">
    <property type="entry name" value="A-amylase/branching_C"/>
</dbReference>
<dbReference type="Pfam" id="PF02806">
    <property type="entry name" value="Alpha-amylase_C"/>
    <property type="match status" value="1"/>
</dbReference>
<dbReference type="GO" id="GO:0004556">
    <property type="term" value="F:alpha-amylase activity"/>
    <property type="evidence" value="ECO:0007669"/>
    <property type="project" value="UniProtKB-UniRule"/>
</dbReference>
<protein>
    <recommendedName>
        <fullName evidence="5 13">Alpha-amylase</fullName>
        <ecNumber evidence="5 13">3.2.1.1</ecNumber>
    </recommendedName>
</protein>
<evidence type="ECO:0000256" key="13">
    <source>
        <dbReference type="RuleBase" id="RU361134"/>
    </source>
</evidence>
<dbReference type="EMBL" id="KX197931">
    <property type="protein sequence ID" value="APU94147.1"/>
    <property type="molecule type" value="mRNA"/>
</dbReference>
<keyword evidence="10 13" id="KW-0119">Carbohydrate metabolism</keyword>
<feature type="signal peptide" evidence="15">
    <location>
        <begin position="1"/>
        <end position="16"/>
    </location>
</feature>